<evidence type="ECO:0000313" key="2">
    <source>
        <dbReference type="Proteomes" id="UP001227101"/>
    </source>
</evidence>
<evidence type="ECO:0000313" key="1">
    <source>
        <dbReference type="EMBL" id="WIV60152.1"/>
    </source>
</evidence>
<gene>
    <name evidence="1" type="ORF">QP939_16820</name>
</gene>
<keyword evidence="2" id="KW-1185">Reference proteome</keyword>
<dbReference type="EMBL" id="CP127173">
    <property type="protein sequence ID" value="WIV60152.1"/>
    <property type="molecule type" value="Genomic_DNA"/>
</dbReference>
<sequence length="197" mass="21383">MTTTPRTVHTVTRKILGPLRKAAAGSPNALDLADTLDRGADVVCGVAFALFESPWTSAFFDDGEKFGVAGEGLRLSGPSSGSTAELLALAFTRLPPRPPAPGGLYLDADERGVLEPDQECLVLDLLEVLRRPRVGTTQVDLARGGRRPWELAAFVDDDRGRHLAVLRREGGHRRLWWLPGTVERLADFAEGRVPEHA</sequence>
<dbReference type="Proteomes" id="UP001227101">
    <property type="component" value="Chromosome"/>
</dbReference>
<proteinExistence type="predicted"/>
<protein>
    <submittedName>
        <fullName evidence="1">Uncharacterized protein</fullName>
    </submittedName>
</protein>
<organism evidence="1 2">
    <name type="scientific">Amycolatopsis nalaikhensis</name>
    <dbReference type="NCBI Taxonomy" id="715472"/>
    <lineage>
        <taxon>Bacteria</taxon>
        <taxon>Bacillati</taxon>
        <taxon>Actinomycetota</taxon>
        <taxon>Actinomycetes</taxon>
        <taxon>Pseudonocardiales</taxon>
        <taxon>Pseudonocardiaceae</taxon>
        <taxon>Amycolatopsis</taxon>
    </lineage>
</organism>
<accession>A0ABY8XX17</accession>
<name>A0ABY8XX17_9PSEU</name>
<dbReference type="RefSeq" id="WP_285457713.1">
    <property type="nucleotide sequence ID" value="NZ_CP127173.1"/>
</dbReference>
<reference evidence="1 2" key="1">
    <citation type="submission" date="2023-06" db="EMBL/GenBank/DDBJ databases">
        <authorList>
            <person name="Oyuntsetseg B."/>
            <person name="Kim S.B."/>
        </authorList>
    </citation>
    <scope>NUCLEOTIDE SEQUENCE [LARGE SCALE GENOMIC DNA]</scope>
    <source>
        <strain evidence="1 2">2-2</strain>
    </source>
</reference>